<comment type="caution">
    <text evidence="2">The sequence shown here is derived from an EMBL/GenBank/DDBJ whole genome shotgun (WGS) entry which is preliminary data.</text>
</comment>
<protein>
    <submittedName>
        <fullName evidence="2">Multiprotein-bridging factor 1 family protein</fullName>
    </submittedName>
</protein>
<sequence length="180" mass="20099">MSKQLLCTQMYSKEYKRTIPPWVQKLCEYTHMSTLATRILEATQEAGLTQARLAAELSIQRSTVNNWFNGRNETIGGKHLPQVCALLDVLPMWLTTGRGPKRLGEKSELYAVSPAAREAPVVRENSGEYEAQADQRLEALSPFHLALYKLCSNPNTIGKLSDIDAARFYADIKEAVNKAA</sequence>
<dbReference type="EMBL" id="JBHSBU010000001">
    <property type="protein sequence ID" value="MFC4158259.1"/>
    <property type="molecule type" value="Genomic_DNA"/>
</dbReference>
<organism evidence="2 3">
    <name type="scientific">Chitinimonas lacunae</name>
    <dbReference type="NCBI Taxonomy" id="1963018"/>
    <lineage>
        <taxon>Bacteria</taxon>
        <taxon>Pseudomonadati</taxon>
        <taxon>Pseudomonadota</taxon>
        <taxon>Betaproteobacteria</taxon>
        <taxon>Neisseriales</taxon>
        <taxon>Chitinibacteraceae</taxon>
        <taxon>Chitinimonas</taxon>
    </lineage>
</organism>
<evidence type="ECO:0000259" key="1">
    <source>
        <dbReference type="PROSITE" id="PS50943"/>
    </source>
</evidence>
<dbReference type="InterPro" id="IPR001387">
    <property type="entry name" value="Cro/C1-type_HTH"/>
</dbReference>
<evidence type="ECO:0000313" key="2">
    <source>
        <dbReference type="EMBL" id="MFC4158259.1"/>
    </source>
</evidence>
<dbReference type="CDD" id="cd00093">
    <property type="entry name" value="HTH_XRE"/>
    <property type="match status" value="1"/>
</dbReference>
<feature type="domain" description="HTH cro/C1-type" evidence="1">
    <location>
        <begin position="39"/>
        <end position="94"/>
    </location>
</feature>
<name>A0ABV8MJE3_9NEIS</name>
<evidence type="ECO:0000313" key="3">
    <source>
        <dbReference type="Proteomes" id="UP001595791"/>
    </source>
</evidence>
<dbReference type="RefSeq" id="WP_378160736.1">
    <property type="nucleotide sequence ID" value="NZ_JBHSBU010000001.1"/>
</dbReference>
<keyword evidence="3" id="KW-1185">Reference proteome</keyword>
<dbReference type="Gene3D" id="1.10.260.40">
    <property type="entry name" value="lambda repressor-like DNA-binding domains"/>
    <property type="match status" value="1"/>
</dbReference>
<dbReference type="PROSITE" id="PS50943">
    <property type="entry name" value="HTH_CROC1"/>
    <property type="match status" value="1"/>
</dbReference>
<accession>A0ABV8MJE3</accession>
<dbReference type="Pfam" id="PF01381">
    <property type="entry name" value="HTH_3"/>
    <property type="match status" value="1"/>
</dbReference>
<dbReference type="InterPro" id="IPR010982">
    <property type="entry name" value="Lambda_DNA-bd_dom_sf"/>
</dbReference>
<proteinExistence type="predicted"/>
<reference evidence="3" key="1">
    <citation type="journal article" date="2019" name="Int. J. Syst. Evol. Microbiol.">
        <title>The Global Catalogue of Microorganisms (GCM) 10K type strain sequencing project: providing services to taxonomists for standard genome sequencing and annotation.</title>
        <authorList>
            <consortium name="The Broad Institute Genomics Platform"/>
            <consortium name="The Broad Institute Genome Sequencing Center for Infectious Disease"/>
            <person name="Wu L."/>
            <person name="Ma J."/>
        </authorList>
    </citation>
    <scope>NUCLEOTIDE SEQUENCE [LARGE SCALE GENOMIC DNA]</scope>
    <source>
        <strain evidence="3">LMG 29894</strain>
    </source>
</reference>
<dbReference type="SUPFAM" id="SSF47413">
    <property type="entry name" value="lambda repressor-like DNA-binding domains"/>
    <property type="match status" value="1"/>
</dbReference>
<gene>
    <name evidence="2" type="ORF">ACFOW7_02690</name>
</gene>
<dbReference type="Proteomes" id="UP001595791">
    <property type="component" value="Unassembled WGS sequence"/>
</dbReference>
<dbReference type="SMART" id="SM00530">
    <property type="entry name" value="HTH_XRE"/>
    <property type="match status" value="1"/>
</dbReference>